<dbReference type="SUPFAM" id="SSF55068">
    <property type="entry name" value="Peptide methionine sulfoxide reductase"/>
    <property type="match status" value="1"/>
</dbReference>
<dbReference type="EC" id="1.8.4.11" evidence="5"/>
<dbReference type="PATRIC" id="fig|1276920.7.peg.2344"/>
<dbReference type="AlphaFoldDB" id="M7MTR5"/>
<dbReference type="HAMAP" id="MF_01401">
    <property type="entry name" value="MsrA"/>
    <property type="match status" value="1"/>
</dbReference>
<keyword evidence="2 5" id="KW-0560">Oxidoreductase</keyword>
<evidence type="ECO:0000256" key="3">
    <source>
        <dbReference type="ARBA" id="ARBA00047806"/>
    </source>
</evidence>
<evidence type="ECO:0000313" key="7">
    <source>
        <dbReference type="EMBL" id="EMQ98320.1"/>
    </source>
</evidence>
<evidence type="ECO:0000259" key="6">
    <source>
        <dbReference type="Pfam" id="PF01625"/>
    </source>
</evidence>
<keyword evidence="8" id="KW-1185">Reference proteome</keyword>
<feature type="active site" evidence="5">
    <location>
        <position position="43"/>
    </location>
</feature>
<protein>
    <recommendedName>
        <fullName evidence="5">Peptide methionine sulfoxide reductase MsrA</fullName>
        <shortName evidence="5">Protein-methionine-S-oxide reductase</shortName>
        <ecNumber evidence="5">1.8.4.11</ecNumber>
    </recommendedName>
    <alternativeName>
        <fullName evidence="5">Peptide-methionine (S)-S-oxide reductase</fullName>
        <shortName evidence="5">Peptide Met(O) reductase</shortName>
    </alternativeName>
</protein>
<dbReference type="PANTHER" id="PTHR43774:SF1">
    <property type="entry name" value="PEPTIDE METHIONINE SULFOXIDE REDUCTASE MSRA 2"/>
    <property type="match status" value="1"/>
</dbReference>
<dbReference type="GO" id="GO:0008113">
    <property type="term" value="F:peptide-methionine (S)-S-oxide reductase activity"/>
    <property type="evidence" value="ECO:0007669"/>
    <property type="project" value="UniProtKB-UniRule"/>
</dbReference>
<dbReference type="STRING" id="1276920.ADIAG_02338"/>
<comment type="similarity">
    <text evidence="1 5">Belongs to the MsrA Met sulfoxide reductase family.</text>
</comment>
<dbReference type="Pfam" id="PF01625">
    <property type="entry name" value="PMSR"/>
    <property type="match status" value="1"/>
</dbReference>
<comment type="function">
    <text evidence="5">Has an important function as a repair enzyme for proteins that have been inactivated by oxidation. Catalyzes the reversible oxidation-reduction of methionine sulfoxide in proteins to methionine.</text>
</comment>
<gene>
    <name evidence="5" type="primary">msrA</name>
    <name evidence="7" type="ORF">ADIAG_02338</name>
</gene>
<comment type="caution">
    <text evidence="7">The sequence shown here is derived from an EMBL/GenBank/DDBJ whole genome shotgun (WGS) entry which is preliminary data.</text>
</comment>
<dbReference type="NCBIfam" id="TIGR00401">
    <property type="entry name" value="msrA"/>
    <property type="match status" value="1"/>
</dbReference>
<dbReference type="PANTHER" id="PTHR43774">
    <property type="entry name" value="PEPTIDE METHIONINE SULFOXIDE REDUCTASE"/>
    <property type="match status" value="1"/>
</dbReference>
<name>M7MTR5_9MICC</name>
<dbReference type="EMBL" id="AOCK01000006">
    <property type="protein sequence ID" value="EMQ98320.1"/>
    <property type="molecule type" value="Genomic_DNA"/>
</dbReference>
<comment type="catalytic activity">
    <reaction evidence="4 5">
        <text>[thioredoxin]-disulfide + L-methionine + H2O = L-methionine (S)-S-oxide + [thioredoxin]-dithiol</text>
        <dbReference type="Rhea" id="RHEA:19993"/>
        <dbReference type="Rhea" id="RHEA-COMP:10698"/>
        <dbReference type="Rhea" id="RHEA-COMP:10700"/>
        <dbReference type="ChEBI" id="CHEBI:15377"/>
        <dbReference type="ChEBI" id="CHEBI:29950"/>
        <dbReference type="ChEBI" id="CHEBI:50058"/>
        <dbReference type="ChEBI" id="CHEBI:57844"/>
        <dbReference type="ChEBI" id="CHEBI:58772"/>
        <dbReference type="EC" id="1.8.4.11"/>
    </reaction>
</comment>
<organism evidence="7 8">
    <name type="scientific">Paeniglutamicibacter gangotriensis Lz1y</name>
    <dbReference type="NCBI Taxonomy" id="1276920"/>
    <lineage>
        <taxon>Bacteria</taxon>
        <taxon>Bacillati</taxon>
        <taxon>Actinomycetota</taxon>
        <taxon>Actinomycetes</taxon>
        <taxon>Micrococcales</taxon>
        <taxon>Micrococcaceae</taxon>
        <taxon>Paeniglutamicibacter</taxon>
    </lineage>
</organism>
<reference evidence="7 8" key="1">
    <citation type="journal article" date="2013" name="Genome Announc.">
        <title>Draft Genome Sequence of Arthrobacter gangotriensis Strain Lz1yT, Isolated from a Penguin Rookery Soil Sample Collected in Antarctica, near the Indian Station Dakshin Gangotri.</title>
        <authorList>
            <person name="Shivaji S."/>
            <person name="Ara S."/>
            <person name="Bandi S."/>
            <person name="Singh A."/>
            <person name="Kumar Pinnaka A."/>
        </authorList>
    </citation>
    <scope>NUCLEOTIDE SEQUENCE [LARGE SCALE GENOMIC DNA]</scope>
    <source>
        <strain evidence="7 8">Lz1y</strain>
    </source>
</reference>
<evidence type="ECO:0000256" key="5">
    <source>
        <dbReference type="HAMAP-Rule" id="MF_01401"/>
    </source>
</evidence>
<evidence type="ECO:0000256" key="1">
    <source>
        <dbReference type="ARBA" id="ARBA00005591"/>
    </source>
</evidence>
<dbReference type="GO" id="GO:0033744">
    <property type="term" value="F:L-methionine:thioredoxin-disulfide S-oxidoreductase activity"/>
    <property type="evidence" value="ECO:0007669"/>
    <property type="project" value="RHEA"/>
</dbReference>
<dbReference type="InterPro" id="IPR002569">
    <property type="entry name" value="Met_Sox_Rdtase_MsrA_dom"/>
</dbReference>
<dbReference type="Proteomes" id="UP000012015">
    <property type="component" value="Unassembled WGS sequence"/>
</dbReference>
<accession>M7MTR5</accession>
<proteinExistence type="inferred from homology"/>
<feature type="domain" description="Peptide methionine sulphoxide reductase MsrA" evidence="6">
    <location>
        <begin position="37"/>
        <end position="186"/>
    </location>
</feature>
<comment type="catalytic activity">
    <reaction evidence="3 5">
        <text>L-methionyl-[protein] + [thioredoxin]-disulfide + H2O = L-methionyl-(S)-S-oxide-[protein] + [thioredoxin]-dithiol</text>
        <dbReference type="Rhea" id="RHEA:14217"/>
        <dbReference type="Rhea" id="RHEA-COMP:10698"/>
        <dbReference type="Rhea" id="RHEA-COMP:10700"/>
        <dbReference type="Rhea" id="RHEA-COMP:12313"/>
        <dbReference type="Rhea" id="RHEA-COMP:12315"/>
        <dbReference type="ChEBI" id="CHEBI:15377"/>
        <dbReference type="ChEBI" id="CHEBI:16044"/>
        <dbReference type="ChEBI" id="CHEBI:29950"/>
        <dbReference type="ChEBI" id="CHEBI:44120"/>
        <dbReference type="ChEBI" id="CHEBI:50058"/>
        <dbReference type="EC" id="1.8.4.11"/>
    </reaction>
</comment>
<evidence type="ECO:0000256" key="4">
    <source>
        <dbReference type="ARBA" id="ARBA00048782"/>
    </source>
</evidence>
<sequence length="213" mass="23196">MRAAALEAGVNEFSISSTPIRFQAHTTGPQGQDLTTFVVAGGCFWCLDAVYQRTRGVASVISGYTGGADPAPTYRSVCGGGTGHAEAVAVTFDPAVVPGEVILDMFFTTHDPTTLNRQGYDVGTQYRSALFPLDAAQEVEFAAAVRKFAELYPDPIVTVFESPADFFVAEGIHQDYYNRFPDEGYCRVIIDPKLAKARKYYATWLEEPATPRS</sequence>
<dbReference type="eggNOG" id="COG0225">
    <property type="taxonomic scope" value="Bacteria"/>
</dbReference>
<evidence type="ECO:0000313" key="8">
    <source>
        <dbReference type="Proteomes" id="UP000012015"/>
    </source>
</evidence>
<evidence type="ECO:0000256" key="2">
    <source>
        <dbReference type="ARBA" id="ARBA00023002"/>
    </source>
</evidence>
<dbReference type="InterPro" id="IPR036509">
    <property type="entry name" value="Met_Sox_Rdtase_MsrA_sf"/>
</dbReference>
<dbReference type="Gene3D" id="3.30.1060.10">
    <property type="entry name" value="Peptide methionine sulphoxide reductase MsrA"/>
    <property type="match status" value="1"/>
</dbReference>